<keyword evidence="4" id="KW-1185">Reference proteome</keyword>
<gene>
    <name evidence="3" type="ORF">BLA29_010138</name>
</gene>
<feature type="signal peptide" evidence="2">
    <location>
        <begin position="1"/>
        <end position="24"/>
    </location>
</feature>
<name>A0A1Y3AU19_EURMA</name>
<evidence type="ECO:0000313" key="3">
    <source>
        <dbReference type="EMBL" id="OTF71294.1"/>
    </source>
</evidence>
<evidence type="ECO:0000256" key="2">
    <source>
        <dbReference type="SAM" id="SignalP"/>
    </source>
</evidence>
<reference evidence="3 4" key="1">
    <citation type="submission" date="2017-03" db="EMBL/GenBank/DDBJ databases">
        <title>Genome Survey of Euroglyphus maynei.</title>
        <authorList>
            <person name="Arlian L.G."/>
            <person name="Morgan M.S."/>
            <person name="Rider S.D."/>
        </authorList>
    </citation>
    <scope>NUCLEOTIDE SEQUENCE [LARGE SCALE GENOMIC DNA]</scope>
    <source>
        <strain evidence="3">Arlian Lab</strain>
        <tissue evidence="3">Whole body</tissue>
    </source>
</reference>
<feature type="region of interest" description="Disordered" evidence="1">
    <location>
        <begin position="106"/>
        <end position="146"/>
    </location>
</feature>
<comment type="caution">
    <text evidence="3">The sequence shown here is derived from an EMBL/GenBank/DDBJ whole genome shotgun (WGS) entry which is preliminary data.</text>
</comment>
<dbReference type="Proteomes" id="UP000194236">
    <property type="component" value="Unassembled WGS sequence"/>
</dbReference>
<organism evidence="3 4">
    <name type="scientific">Euroglyphus maynei</name>
    <name type="common">Mayne's house dust mite</name>
    <dbReference type="NCBI Taxonomy" id="6958"/>
    <lineage>
        <taxon>Eukaryota</taxon>
        <taxon>Metazoa</taxon>
        <taxon>Ecdysozoa</taxon>
        <taxon>Arthropoda</taxon>
        <taxon>Chelicerata</taxon>
        <taxon>Arachnida</taxon>
        <taxon>Acari</taxon>
        <taxon>Acariformes</taxon>
        <taxon>Sarcoptiformes</taxon>
        <taxon>Astigmata</taxon>
        <taxon>Psoroptidia</taxon>
        <taxon>Analgoidea</taxon>
        <taxon>Pyroglyphidae</taxon>
        <taxon>Pyroglyphinae</taxon>
        <taxon>Euroglyphus</taxon>
    </lineage>
</organism>
<accession>A0A1Y3AU19</accession>
<evidence type="ECO:0000256" key="1">
    <source>
        <dbReference type="SAM" id="MobiDB-lite"/>
    </source>
</evidence>
<feature type="chain" id="PRO_5013141818" evidence="2">
    <location>
        <begin position="25"/>
        <end position="172"/>
    </location>
</feature>
<dbReference type="EMBL" id="MUJZ01061716">
    <property type="protein sequence ID" value="OTF71294.1"/>
    <property type="molecule type" value="Genomic_DNA"/>
</dbReference>
<dbReference type="AlphaFoldDB" id="A0A1Y3AU19"/>
<keyword evidence="2" id="KW-0732">Signal</keyword>
<feature type="compositionally biased region" description="Basic and acidic residues" evidence="1">
    <location>
        <begin position="114"/>
        <end position="140"/>
    </location>
</feature>
<proteinExistence type="predicted"/>
<evidence type="ECO:0000313" key="4">
    <source>
        <dbReference type="Proteomes" id="UP000194236"/>
    </source>
</evidence>
<dbReference type="OrthoDB" id="10533626at2759"/>
<sequence>MQMKNFEISIFFIITFISFQVIVSQENPIESSNQTISINNELKVRSITNRMLNNVRCTFYQKAIIPMNRILNLSVSIPTDIPEQCPPNQNSLILNVKTTEQQLENETEIESLESDEKLGNGEQKTSEVPKESDTEIKDENNNIDGFFMDNTTELIESIIEKQKKIIQSKRTN</sequence>
<protein>
    <submittedName>
        <fullName evidence="3">Uncharacterized protein</fullName>
    </submittedName>
</protein>